<keyword evidence="4" id="KW-0809">Transit peptide</keyword>
<sequence length="101" mass="12046">MVARIFRPARTAMQSGQARTKDWRLSFEPEDRLRIEPLMGYQSSTDMHSQIVMSFASKEQAVAFAEKHGFEYRVEEPKEASRRKISYSDNFRYDRRQPWTH</sequence>
<name>A0A7V7PR32_9HYPH</name>
<evidence type="ECO:0000313" key="7">
    <source>
        <dbReference type="EMBL" id="KAB0680922.1"/>
    </source>
</evidence>
<protein>
    <submittedName>
        <fullName evidence="7">ETC complex I subunit</fullName>
    </submittedName>
</protein>
<dbReference type="EMBL" id="VZDO01000004">
    <property type="protein sequence ID" value="KAB0680922.1"/>
    <property type="molecule type" value="Genomic_DNA"/>
</dbReference>
<keyword evidence="6" id="KW-0472">Membrane</keyword>
<dbReference type="Pfam" id="PF04800">
    <property type="entry name" value="NDUS4"/>
    <property type="match status" value="1"/>
</dbReference>
<keyword evidence="2" id="KW-0813">Transport</keyword>
<dbReference type="Proteomes" id="UP000432089">
    <property type="component" value="Unassembled WGS sequence"/>
</dbReference>
<dbReference type="PANTHER" id="PTHR12219:SF8">
    <property type="entry name" value="NADH DEHYDROGENASE [UBIQUINONE] IRON-SULFUR PROTEIN 4, MITOCHONDRIAL"/>
    <property type="match status" value="1"/>
</dbReference>
<dbReference type="Gene3D" id="3.30.160.190">
    <property type="entry name" value="atu1810 like domain"/>
    <property type="match status" value="1"/>
</dbReference>
<reference evidence="7 8" key="1">
    <citation type="submission" date="2019-09" db="EMBL/GenBank/DDBJ databases">
        <title>YIM 132180 draft genome.</title>
        <authorList>
            <person name="Zhang K."/>
        </authorList>
    </citation>
    <scope>NUCLEOTIDE SEQUENCE [LARGE SCALE GENOMIC DNA]</scope>
    <source>
        <strain evidence="7 8">YIM 132180</strain>
    </source>
</reference>
<keyword evidence="5" id="KW-0249">Electron transport</keyword>
<accession>A0A7V7PR32</accession>
<evidence type="ECO:0000256" key="6">
    <source>
        <dbReference type="ARBA" id="ARBA00023136"/>
    </source>
</evidence>
<organism evidence="7 8">
    <name type="scientific">Plantimonas leprariae</name>
    <dbReference type="NCBI Taxonomy" id="2615207"/>
    <lineage>
        <taxon>Bacteria</taxon>
        <taxon>Pseudomonadati</taxon>
        <taxon>Pseudomonadota</taxon>
        <taxon>Alphaproteobacteria</taxon>
        <taxon>Hyphomicrobiales</taxon>
        <taxon>Aurantimonadaceae</taxon>
        <taxon>Plantimonas</taxon>
    </lineage>
</organism>
<dbReference type="RefSeq" id="WP_150969100.1">
    <property type="nucleotide sequence ID" value="NZ_VZDO01000004.1"/>
</dbReference>
<evidence type="ECO:0000256" key="4">
    <source>
        <dbReference type="ARBA" id="ARBA00022946"/>
    </source>
</evidence>
<evidence type="ECO:0000313" key="8">
    <source>
        <dbReference type="Proteomes" id="UP000432089"/>
    </source>
</evidence>
<dbReference type="InterPro" id="IPR038532">
    <property type="entry name" value="NDUFS4-like_sf"/>
</dbReference>
<comment type="subcellular location">
    <subcellularLocation>
        <location evidence="1">Membrane</location>
    </subcellularLocation>
</comment>
<comment type="caution">
    <text evidence="7">The sequence shown here is derived from an EMBL/GenBank/DDBJ whole genome shotgun (WGS) entry which is preliminary data.</text>
</comment>
<keyword evidence="3" id="KW-0679">Respiratory chain</keyword>
<dbReference type="PANTHER" id="PTHR12219">
    <property type="entry name" value="NADH-UBIQUINONE OXIDOREDUCTASE"/>
    <property type="match status" value="1"/>
</dbReference>
<gene>
    <name evidence="7" type="ORF">F6X38_08055</name>
</gene>
<evidence type="ECO:0000256" key="3">
    <source>
        <dbReference type="ARBA" id="ARBA00022660"/>
    </source>
</evidence>
<keyword evidence="8" id="KW-1185">Reference proteome</keyword>
<dbReference type="GO" id="GO:0016020">
    <property type="term" value="C:membrane"/>
    <property type="evidence" value="ECO:0007669"/>
    <property type="project" value="UniProtKB-SubCell"/>
</dbReference>
<evidence type="ECO:0000256" key="2">
    <source>
        <dbReference type="ARBA" id="ARBA00022448"/>
    </source>
</evidence>
<dbReference type="InterPro" id="IPR006885">
    <property type="entry name" value="NADH_UbQ_FeS_4_mit-like"/>
</dbReference>
<proteinExistence type="predicted"/>
<evidence type="ECO:0000256" key="5">
    <source>
        <dbReference type="ARBA" id="ARBA00022982"/>
    </source>
</evidence>
<dbReference type="AlphaFoldDB" id="A0A7V7PR32"/>
<dbReference type="GO" id="GO:0022900">
    <property type="term" value="P:electron transport chain"/>
    <property type="evidence" value="ECO:0007669"/>
    <property type="project" value="InterPro"/>
</dbReference>
<evidence type="ECO:0000256" key="1">
    <source>
        <dbReference type="ARBA" id="ARBA00004370"/>
    </source>
</evidence>